<proteinExistence type="predicted"/>
<sequence length="502" mass="58491">MRWKTKANFFIKYTDDDLLLIRREDVVKQAKITKKEYHILLNLLSDFQNGKHLSLDEYDAQHWKMFKLAANLNLIYEVQNIKYSFSQLIVENIENRFIHHDKVLADLETRIFNLIEGSERMNTFFEHNKLVNRNGENVVNIYFNHSINEAANGSFCVLEMDGTFSFFIKKENVPLQTIKEMIISSKGNRGYLGKAIAPMGLFRFITSCLYDDNFNKEAMTIIFQDGSVQNVSLDRLESQTFDYYERTALSIESKENLVYIQNLESILNHKVEFVKGMNAVNSARDHQLLVSQYKIDFADQFSYLSVDTTYVDAALHALTHSLAAYLTAKEDGNSVWISDRNKQHFYIRGMASFLEKDEQLFLLEDVSAEAELLIDYLQNYFEGVQIALKLVVGKEVGRVYILDNAKRELYSSELTLSWEKEIIRGLSRVICDQANEVERRSEKFHDIQGQLSLKQLSKQSVQQTQQQAIKQLGERKITEKPWIYQPLFEEHGLFIGKFIEDR</sequence>
<dbReference type="Proteomes" id="UP000472971">
    <property type="component" value="Unassembled WGS sequence"/>
</dbReference>
<reference evidence="1 4" key="2">
    <citation type="submission" date="2020-07" db="EMBL/GenBank/DDBJ databases">
        <authorList>
            <person name="Feng H."/>
        </authorList>
    </citation>
    <scope>NUCLEOTIDE SEQUENCE [LARGE SCALE GENOMIC DNA]</scope>
    <source>
        <strain evidence="4">s-12</strain>
        <strain evidence="1">S-12</strain>
    </source>
</reference>
<dbReference type="EMBL" id="JACEIO010000010">
    <property type="protein sequence ID" value="MBA4536691.1"/>
    <property type="molecule type" value="Genomic_DNA"/>
</dbReference>
<keyword evidence="3" id="KW-1185">Reference proteome</keyword>
<protein>
    <submittedName>
        <fullName evidence="2">Uncharacterized protein</fullName>
    </submittedName>
</protein>
<comment type="caution">
    <text evidence="2">The sequence shown here is derived from an EMBL/GenBank/DDBJ whole genome shotgun (WGS) entry which is preliminary data.</text>
</comment>
<accession>A0A6B3VSV8</accession>
<dbReference type="AlphaFoldDB" id="A0A6B3VSV8"/>
<evidence type="ECO:0000313" key="4">
    <source>
        <dbReference type="Proteomes" id="UP000570010"/>
    </source>
</evidence>
<reference evidence="2 3" key="1">
    <citation type="submission" date="2020-02" db="EMBL/GenBank/DDBJ databases">
        <title>Bacillus aquiflavi sp. nov., isolated from yellow water of strong flavor Chinese baijiu in Yibin region of China.</title>
        <authorList>
            <person name="Xie J."/>
        </authorList>
    </citation>
    <scope>NUCLEOTIDE SEQUENCE [LARGE SCALE GENOMIC DNA]</scope>
    <source>
        <strain evidence="2 3">3H-10</strain>
    </source>
</reference>
<evidence type="ECO:0000313" key="1">
    <source>
        <dbReference type="EMBL" id="MBA4536691.1"/>
    </source>
</evidence>
<dbReference type="EMBL" id="JAAIWN010000010">
    <property type="protein sequence ID" value="NEY81059.1"/>
    <property type="molecule type" value="Genomic_DNA"/>
</dbReference>
<organism evidence="2 3">
    <name type="scientific">Bacillus aquiflavi</name>
    <dbReference type="NCBI Taxonomy" id="2672567"/>
    <lineage>
        <taxon>Bacteria</taxon>
        <taxon>Bacillati</taxon>
        <taxon>Bacillota</taxon>
        <taxon>Bacilli</taxon>
        <taxon>Bacillales</taxon>
        <taxon>Bacillaceae</taxon>
        <taxon>Bacillus</taxon>
    </lineage>
</organism>
<name>A0A6B3VSV8_9BACI</name>
<dbReference type="Proteomes" id="UP000570010">
    <property type="component" value="Unassembled WGS sequence"/>
</dbReference>
<gene>
    <name evidence="2" type="ORF">G4D64_05885</name>
    <name evidence="1" type="ORF">H1Z61_05915</name>
</gene>
<evidence type="ECO:0000313" key="2">
    <source>
        <dbReference type="EMBL" id="NEY81059.1"/>
    </source>
</evidence>
<evidence type="ECO:0000313" key="3">
    <source>
        <dbReference type="Proteomes" id="UP000472971"/>
    </source>
</evidence>
<dbReference type="RefSeq" id="WP_163241105.1">
    <property type="nucleotide sequence ID" value="NZ_CP082780.1"/>
</dbReference>